<dbReference type="GO" id="GO:0003729">
    <property type="term" value="F:mRNA binding"/>
    <property type="evidence" value="ECO:0007669"/>
    <property type="project" value="TreeGrafter"/>
</dbReference>
<dbReference type="InterPro" id="IPR038551">
    <property type="entry name" value="Ribosomal_eS26_sf"/>
</dbReference>
<dbReference type="GO" id="GO:0006412">
    <property type="term" value="P:translation"/>
    <property type="evidence" value="ECO:0007669"/>
    <property type="project" value="InterPro"/>
</dbReference>
<keyword evidence="8" id="KW-1185">Reference proteome</keyword>
<evidence type="ECO:0000256" key="2">
    <source>
        <dbReference type="ARBA" id="ARBA00022980"/>
    </source>
</evidence>
<dbReference type="EMBL" id="CP075152">
    <property type="protein sequence ID" value="UTX43439.1"/>
    <property type="molecule type" value="Genomic_DNA"/>
</dbReference>
<reference evidence="6 8" key="2">
    <citation type="submission" date="2023-02" db="EMBL/GenBank/DDBJ databases">
        <title>Encephalitozoon hellem ATCC 50451 complete genome.</title>
        <authorList>
            <person name="Mascarenhas dos Santos A.C."/>
            <person name="Julian A.T."/>
            <person name="Pombert J.-F."/>
        </authorList>
    </citation>
    <scope>NUCLEOTIDE SEQUENCE [LARGE SCALE GENOMIC DNA]</scope>
    <source>
        <strain evidence="6 8">ATCC 50451</strain>
    </source>
</reference>
<evidence type="ECO:0000313" key="6">
    <source>
        <dbReference type="EMBL" id="WEL38904.1"/>
    </source>
</evidence>
<keyword evidence="2 4" id="KW-0689">Ribosomal protein</keyword>
<proteinExistence type="inferred from homology"/>
<evidence type="ECO:0000256" key="3">
    <source>
        <dbReference type="ARBA" id="ARBA00023274"/>
    </source>
</evidence>
<organism evidence="5 7">
    <name type="scientific">Encephalitozoon hellem</name>
    <name type="common">Microsporidian parasite</name>
    <dbReference type="NCBI Taxonomy" id="27973"/>
    <lineage>
        <taxon>Eukaryota</taxon>
        <taxon>Fungi</taxon>
        <taxon>Fungi incertae sedis</taxon>
        <taxon>Microsporidia</taxon>
        <taxon>Unikaryonidae</taxon>
        <taxon>Encephalitozoon</taxon>
    </lineage>
</organism>
<protein>
    <recommendedName>
        <fullName evidence="4">40S ribosomal protein S26</fullName>
    </recommendedName>
</protein>
<dbReference type="Proteomes" id="UP001059546">
    <property type="component" value="Chromosome VI"/>
</dbReference>
<dbReference type="OrthoDB" id="10262653at2759"/>
<evidence type="ECO:0000256" key="4">
    <source>
        <dbReference type="RuleBase" id="RU363128"/>
    </source>
</evidence>
<dbReference type="Pfam" id="PF01283">
    <property type="entry name" value="Ribosomal_S26e"/>
    <property type="match status" value="1"/>
</dbReference>
<dbReference type="PANTHER" id="PTHR12538">
    <property type="entry name" value="40S RIBOSOMAL PROTEIN S26"/>
    <property type="match status" value="1"/>
</dbReference>
<comment type="similarity">
    <text evidence="1 4">Belongs to the eukaryotic ribosomal protein eS26 family.</text>
</comment>
<name>A0A9Q9C3F5_ENCHE</name>
<dbReference type="PANTHER" id="PTHR12538:SF0">
    <property type="entry name" value="40S RIBOSOMAL PROTEIN S26"/>
    <property type="match status" value="1"/>
</dbReference>
<sequence>MTVKRRNHGRSKKNRGSVKPIQCDKCGRVTPKDKAIKRFRIQSLIEQASFDDLKEKTIYEVFEVPRMGYKSQFCVSCACHAKIVRVRSSQARKIRYGFNPNKVSSHN</sequence>
<dbReference type="Proteomes" id="UP001217963">
    <property type="component" value="Chromosome VI"/>
</dbReference>
<gene>
    <name evidence="5" type="ORF">GPU96_06g11910</name>
    <name evidence="6" type="ORF">PFJ87_06g01730</name>
</gene>
<accession>A0A9Q9C3F5</accession>
<evidence type="ECO:0000313" key="8">
    <source>
        <dbReference type="Proteomes" id="UP001217963"/>
    </source>
</evidence>
<dbReference type="Gene3D" id="3.30.1740.20">
    <property type="entry name" value="Ribosomal protein S26e"/>
    <property type="match status" value="1"/>
</dbReference>
<dbReference type="GO" id="GO:0022627">
    <property type="term" value="C:cytosolic small ribosomal subunit"/>
    <property type="evidence" value="ECO:0007669"/>
    <property type="project" value="TreeGrafter"/>
</dbReference>
<dbReference type="GO" id="GO:0003735">
    <property type="term" value="F:structural constituent of ribosome"/>
    <property type="evidence" value="ECO:0007669"/>
    <property type="project" value="InterPro"/>
</dbReference>
<dbReference type="AlphaFoldDB" id="A0A9Q9C3F5"/>
<reference evidence="5" key="1">
    <citation type="submission" date="2022-08" db="EMBL/GenBank/DDBJ databases">
        <title>Encephalitozoon hellem ATCC 50604 Complete Genome.</title>
        <authorList>
            <person name="Mascarenhas dos Santos A.C."/>
            <person name="Julian A.T."/>
            <person name="Pombert J.-F."/>
        </authorList>
    </citation>
    <scope>NUCLEOTIDE SEQUENCE</scope>
    <source>
        <strain evidence="5">ATCC 50604</strain>
    </source>
</reference>
<dbReference type="InterPro" id="IPR000892">
    <property type="entry name" value="Ribosomal_eS26"/>
</dbReference>
<evidence type="ECO:0000313" key="5">
    <source>
        <dbReference type="EMBL" id="UTX43439.1"/>
    </source>
</evidence>
<keyword evidence="3 4" id="KW-0687">Ribonucleoprotein</keyword>
<dbReference type="EMBL" id="CP119067">
    <property type="protein sequence ID" value="WEL38904.1"/>
    <property type="molecule type" value="Genomic_DNA"/>
</dbReference>
<evidence type="ECO:0000313" key="7">
    <source>
        <dbReference type="Proteomes" id="UP001059546"/>
    </source>
</evidence>
<evidence type="ECO:0000256" key="1">
    <source>
        <dbReference type="ARBA" id="ARBA00008596"/>
    </source>
</evidence>